<organism evidence="10 11">
    <name type="scientific">Tetraodon nigroviridis</name>
    <name type="common">Spotted green pufferfish</name>
    <name type="synonym">Chelonodon nigroviridis</name>
    <dbReference type="NCBI Taxonomy" id="99883"/>
    <lineage>
        <taxon>Eukaryota</taxon>
        <taxon>Metazoa</taxon>
        <taxon>Chordata</taxon>
        <taxon>Craniata</taxon>
        <taxon>Vertebrata</taxon>
        <taxon>Euteleostomi</taxon>
        <taxon>Actinopterygii</taxon>
        <taxon>Neopterygii</taxon>
        <taxon>Teleostei</taxon>
        <taxon>Neoteleostei</taxon>
        <taxon>Acanthomorphata</taxon>
        <taxon>Eupercaria</taxon>
        <taxon>Tetraodontiformes</taxon>
        <taxon>Tetradontoidea</taxon>
        <taxon>Tetraodontidae</taxon>
        <taxon>Tetraodon</taxon>
    </lineage>
</organism>
<dbReference type="AlphaFoldDB" id="H3C6B1"/>
<evidence type="ECO:0000256" key="1">
    <source>
        <dbReference type="ARBA" id="ARBA00004173"/>
    </source>
</evidence>
<dbReference type="Pfam" id="PF02036">
    <property type="entry name" value="SCP2"/>
    <property type="match status" value="1"/>
</dbReference>
<dbReference type="InterPro" id="IPR002347">
    <property type="entry name" value="SDR_fam"/>
</dbReference>
<keyword evidence="6" id="KW-0496">Mitochondrion</keyword>
<dbReference type="FunFam" id="3.40.50.720:FF:000301">
    <property type="entry name" value="Hydroxysteroid dehydrogenase like 2"/>
    <property type="match status" value="1"/>
</dbReference>
<evidence type="ECO:0000256" key="6">
    <source>
        <dbReference type="ARBA" id="ARBA00023128"/>
    </source>
</evidence>
<keyword evidence="11" id="KW-1185">Reference proteome</keyword>
<evidence type="ECO:0000256" key="7">
    <source>
        <dbReference type="ARBA" id="ARBA00023140"/>
    </source>
</evidence>
<comment type="similarity">
    <text evidence="3">Belongs to the short-chain dehydrogenases/reductases (SDR) family.</text>
</comment>
<dbReference type="Gene3D" id="3.40.50.720">
    <property type="entry name" value="NAD(P)-binding Rossmann-like Domain"/>
    <property type="match status" value="1"/>
</dbReference>
<protein>
    <recommendedName>
        <fullName evidence="8">Hydroxysteroid dehydrogenase-like protein 2</fullName>
    </recommendedName>
</protein>
<keyword evidence="5" id="KW-0560">Oxidoreductase</keyword>
<keyword evidence="4" id="KW-0521">NADP</keyword>
<sequence>MLKNTGKLAGCTLFITGGSRGIGKAIALKAAKDGANVVIAAKTAVAHPKLPGTIYTAAQEVEAAGGRALACVVDIRDEQQIGDAVEKAVHTFGGIDILVNNASAISLTGTLATPMKKVDLMLGINLRGTYLTSKLVIPHLLKSANPHILNLAPPLNLNPVWFKNHTAYTMAKYGMSMCVLGMAEEFRGQIAVNALWPRTAIQTAAMDMLGGDDIGKQCRTAEIMADAAYAVLSKPKDYTGQFLVDEDVLKKEGIQDFNPYAVHWSPGHPLLPDFFLDEPPESLVQKMEEHGEVDTPQRSHQRVINEDVVKSTQGVYQFDLSDITRDVSWIRVLRTRGPQDPEVAQDQRSSQGPIWVHLPLTHWDPKLILPCDFPRIVGRICGPVPQASPSCEHAGTWFLDLKSGSGSLGPGEPAVRADVVMNMDSSDFTKMFAGKLKPTMAFMSGKLRIKGDMTLAIKLEKLMGRMNTAK</sequence>
<accession>H3C6B1</accession>
<reference evidence="10" key="2">
    <citation type="submission" date="2025-08" db="UniProtKB">
        <authorList>
            <consortium name="Ensembl"/>
        </authorList>
    </citation>
    <scope>IDENTIFICATION</scope>
</reference>
<feature type="domain" description="SCP2" evidence="9">
    <location>
        <begin position="392"/>
        <end position="463"/>
    </location>
</feature>
<dbReference type="GO" id="GO:0016491">
    <property type="term" value="F:oxidoreductase activity"/>
    <property type="evidence" value="ECO:0007669"/>
    <property type="project" value="UniProtKB-KW"/>
</dbReference>
<dbReference type="STRING" id="99883.ENSTNIP00000003781"/>
<dbReference type="FunCoup" id="H3C6B1">
    <property type="interactions" value="812"/>
</dbReference>
<dbReference type="SUPFAM" id="SSF51735">
    <property type="entry name" value="NAD(P)-binding Rossmann-fold domains"/>
    <property type="match status" value="1"/>
</dbReference>
<dbReference type="GO" id="GO:0005739">
    <property type="term" value="C:mitochondrion"/>
    <property type="evidence" value="ECO:0007669"/>
    <property type="project" value="UniProtKB-SubCell"/>
</dbReference>
<dbReference type="CDD" id="cd09762">
    <property type="entry name" value="HSDL2_SDR_c"/>
    <property type="match status" value="1"/>
</dbReference>
<dbReference type="Gene3D" id="3.30.1050.10">
    <property type="entry name" value="SCP2 sterol-binding domain"/>
    <property type="match status" value="1"/>
</dbReference>
<dbReference type="Proteomes" id="UP000007303">
    <property type="component" value="Unassembled WGS sequence"/>
</dbReference>
<evidence type="ECO:0000313" key="10">
    <source>
        <dbReference type="Ensembl" id="ENSTNIP00000003781.1"/>
    </source>
</evidence>
<keyword evidence="7" id="KW-0576">Peroxisome</keyword>
<dbReference type="InParanoid" id="H3C6B1"/>
<dbReference type="OMA" id="WWSSVAN"/>
<evidence type="ECO:0000256" key="5">
    <source>
        <dbReference type="ARBA" id="ARBA00023002"/>
    </source>
</evidence>
<dbReference type="SUPFAM" id="SSF55718">
    <property type="entry name" value="SCP-like"/>
    <property type="match status" value="1"/>
</dbReference>
<dbReference type="PANTHER" id="PTHR42808:SF3">
    <property type="entry name" value="HYDROXYSTEROID DEHYDROGENASE-LIKE PROTEIN 2"/>
    <property type="match status" value="1"/>
</dbReference>
<comment type="subcellular location">
    <subcellularLocation>
        <location evidence="1">Mitochondrion</location>
    </subcellularLocation>
    <subcellularLocation>
        <location evidence="2">Peroxisome</location>
    </subcellularLocation>
</comment>
<evidence type="ECO:0000259" key="9">
    <source>
        <dbReference type="Pfam" id="PF02036"/>
    </source>
</evidence>
<proteinExistence type="inferred from homology"/>
<dbReference type="Pfam" id="PF00106">
    <property type="entry name" value="adh_short"/>
    <property type="match status" value="1"/>
</dbReference>
<evidence type="ECO:0000256" key="3">
    <source>
        <dbReference type="ARBA" id="ARBA00006484"/>
    </source>
</evidence>
<dbReference type="InterPro" id="IPR036527">
    <property type="entry name" value="SCP2_sterol-bd_dom_sf"/>
</dbReference>
<evidence type="ECO:0000313" key="11">
    <source>
        <dbReference type="Proteomes" id="UP000007303"/>
    </source>
</evidence>
<dbReference type="GeneTree" id="ENSGT00940000156729"/>
<dbReference type="PRINTS" id="PR00081">
    <property type="entry name" value="GDHRDH"/>
</dbReference>
<dbReference type="InterPro" id="IPR051935">
    <property type="entry name" value="HSDL2"/>
</dbReference>
<dbReference type="InterPro" id="IPR003033">
    <property type="entry name" value="SCP2_sterol-bd_dom"/>
</dbReference>
<dbReference type="InterPro" id="IPR036291">
    <property type="entry name" value="NAD(P)-bd_dom_sf"/>
</dbReference>
<name>H3C6B1_TETNG</name>
<evidence type="ECO:0000256" key="4">
    <source>
        <dbReference type="ARBA" id="ARBA00022857"/>
    </source>
</evidence>
<reference evidence="10" key="3">
    <citation type="submission" date="2025-09" db="UniProtKB">
        <authorList>
            <consortium name="Ensembl"/>
        </authorList>
    </citation>
    <scope>IDENTIFICATION</scope>
</reference>
<evidence type="ECO:0000256" key="8">
    <source>
        <dbReference type="ARBA" id="ARBA00040243"/>
    </source>
</evidence>
<dbReference type="PANTHER" id="PTHR42808">
    <property type="entry name" value="HYDROXYSTEROID DEHYDROGENASE-LIKE PROTEIN 2"/>
    <property type="match status" value="1"/>
</dbReference>
<dbReference type="Ensembl" id="ENSTNIT00000001016.1">
    <property type="protein sequence ID" value="ENSTNIP00000003781.1"/>
    <property type="gene ID" value="ENSTNIG00000002789.1"/>
</dbReference>
<dbReference type="GO" id="GO:0005777">
    <property type="term" value="C:peroxisome"/>
    <property type="evidence" value="ECO:0007669"/>
    <property type="project" value="UniProtKB-SubCell"/>
</dbReference>
<dbReference type="NCBIfam" id="NF006133">
    <property type="entry name" value="PRK08278.1"/>
    <property type="match status" value="1"/>
</dbReference>
<reference evidence="11" key="1">
    <citation type="journal article" date="2004" name="Nature">
        <title>Genome duplication in the teleost fish Tetraodon nigroviridis reveals the early vertebrate proto-karyotype.</title>
        <authorList>
            <person name="Jaillon O."/>
            <person name="Aury J.-M."/>
            <person name="Brunet F."/>
            <person name="Petit J.-L."/>
            <person name="Stange-Thomann N."/>
            <person name="Mauceli E."/>
            <person name="Bouneau L."/>
            <person name="Fischer C."/>
            <person name="Ozouf-Costaz C."/>
            <person name="Bernot A."/>
            <person name="Nicaud S."/>
            <person name="Jaffe D."/>
            <person name="Fisher S."/>
            <person name="Lutfalla G."/>
            <person name="Dossat C."/>
            <person name="Segurens B."/>
            <person name="Dasilva C."/>
            <person name="Salanoubat M."/>
            <person name="Levy M."/>
            <person name="Boudet N."/>
            <person name="Castellano S."/>
            <person name="Anthouard V."/>
            <person name="Jubin C."/>
            <person name="Castelli V."/>
            <person name="Katinka M."/>
            <person name="Vacherie B."/>
            <person name="Biemont C."/>
            <person name="Skalli Z."/>
            <person name="Cattolico L."/>
            <person name="Poulain J."/>
            <person name="De Berardinis V."/>
            <person name="Cruaud C."/>
            <person name="Duprat S."/>
            <person name="Brottier P."/>
            <person name="Coutanceau J.-P."/>
            <person name="Gouzy J."/>
            <person name="Parra G."/>
            <person name="Lardier G."/>
            <person name="Chapple C."/>
            <person name="McKernan K.J."/>
            <person name="McEwan P."/>
            <person name="Bosak S."/>
            <person name="Kellis M."/>
            <person name="Volff J.-N."/>
            <person name="Guigo R."/>
            <person name="Zody M.C."/>
            <person name="Mesirov J."/>
            <person name="Lindblad-Toh K."/>
            <person name="Birren B."/>
            <person name="Nusbaum C."/>
            <person name="Kahn D."/>
            <person name="Robinson-Rechavi M."/>
            <person name="Laudet V."/>
            <person name="Schachter V."/>
            <person name="Quetier F."/>
            <person name="Saurin W."/>
            <person name="Scarpelli C."/>
            <person name="Wincker P."/>
            <person name="Lander E.S."/>
            <person name="Weissenbach J."/>
            <person name="Roest Crollius H."/>
        </authorList>
    </citation>
    <scope>NUCLEOTIDE SEQUENCE [LARGE SCALE GENOMIC DNA]</scope>
</reference>
<evidence type="ECO:0000256" key="2">
    <source>
        <dbReference type="ARBA" id="ARBA00004275"/>
    </source>
</evidence>